<organism evidence="1 2">
    <name type="scientific">Pleomassaria siparia CBS 279.74</name>
    <dbReference type="NCBI Taxonomy" id="1314801"/>
    <lineage>
        <taxon>Eukaryota</taxon>
        <taxon>Fungi</taxon>
        <taxon>Dikarya</taxon>
        <taxon>Ascomycota</taxon>
        <taxon>Pezizomycotina</taxon>
        <taxon>Dothideomycetes</taxon>
        <taxon>Pleosporomycetidae</taxon>
        <taxon>Pleosporales</taxon>
        <taxon>Pleomassariaceae</taxon>
        <taxon>Pleomassaria</taxon>
    </lineage>
</organism>
<name>A0A6G1KNR6_9PLEO</name>
<dbReference type="Proteomes" id="UP000799428">
    <property type="component" value="Unassembled WGS sequence"/>
</dbReference>
<keyword evidence="2" id="KW-1185">Reference proteome</keyword>
<evidence type="ECO:0000313" key="1">
    <source>
        <dbReference type="EMBL" id="KAF2714185.1"/>
    </source>
</evidence>
<accession>A0A6G1KNR6</accession>
<reference evidence="1" key="1">
    <citation type="journal article" date="2020" name="Stud. Mycol.">
        <title>101 Dothideomycetes genomes: a test case for predicting lifestyles and emergence of pathogens.</title>
        <authorList>
            <person name="Haridas S."/>
            <person name="Albert R."/>
            <person name="Binder M."/>
            <person name="Bloem J."/>
            <person name="Labutti K."/>
            <person name="Salamov A."/>
            <person name="Andreopoulos B."/>
            <person name="Baker S."/>
            <person name="Barry K."/>
            <person name="Bills G."/>
            <person name="Bluhm B."/>
            <person name="Cannon C."/>
            <person name="Castanera R."/>
            <person name="Culley D."/>
            <person name="Daum C."/>
            <person name="Ezra D."/>
            <person name="Gonzalez J."/>
            <person name="Henrissat B."/>
            <person name="Kuo A."/>
            <person name="Liang C."/>
            <person name="Lipzen A."/>
            <person name="Lutzoni F."/>
            <person name="Magnuson J."/>
            <person name="Mondo S."/>
            <person name="Nolan M."/>
            <person name="Ohm R."/>
            <person name="Pangilinan J."/>
            <person name="Park H.-J."/>
            <person name="Ramirez L."/>
            <person name="Alfaro M."/>
            <person name="Sun H."/>
            <person name="Tritt A."/>
            <person name="Yoshinaga Y."/>
            <person name="Zwiers L.-H."/>
            <person name="Turgeon B."/>
            <person name="Goodwin S."/>
            <person name="Spatafora J."/>
            <person name="Crous P."/>
            <person name="Grigoriev I."/>
        </authorList>
    </citation>
    <scope>NUCLEOTIDE SEQUENCE</scope>
    <source>
        <strain evidence="1">CBS 279.74</strain>
    </source>
</reference>
<protein>
    <submittedName>
        <fullName evidence="1">Uncharacterized protein</fullName>
    </submittedName>
</protein>
<evidence type="ECO:0000313" key="2">
    <source>
        <dbReference type="Proteomes" id="UP000799428"/>
    </source>
</evidence>
<sequence>MTVSKRKPLNVLYIVRSTYIRRGFQGEAASRQWRCRRTVIGLTGRLAHFWILTRPDQTRPHHTTPYLLRMYDYVPYHTVPYHTIPHHTTPYHVTQPHLTMSHNHTFVPHLTIPHNHTIPYHTTPLGHQEVLAITVSLRARRKTFSQQAVLSLIMYSRYLIINYSRRLTSTQTTVANSASSMCQAHPAVEMSSVTTDN</sequence>
<dbReference type="AlphaFoldDB" id="A0A6G1KNR6"/>
<gene>
    <name evidence="1" type="ORF">K504DRAFT_156122</name>
</gene>
<proteinExistence type="predicted"/>
<dbReference type="EMBL" id="MU005765">
    <property type="protein sequence ID" value="KAF2714185.1"/>
    <property type="molecule type" value="Genomic_DNA"/>
</dbReference>